<protein>
    <submittedName>
        <fullName evidence="1">Uncharacterized protein</fullName>
    </submittedName>
</protein>
<dbReference type="AlphaFoldDB" id="A0A8S9JRT4"/>
<evidence type="ECO:0000313" key="1">
    <source>
        <dbReference type="EMBL" id="KAF2584875.1"/>
    </source>
</evidence>
<sequence>MPRKNQLRLSFDGVWHERLVSIQACHLVVEFVIFVGKVEVEVDKERNSRCCFILLLAHQVFDQEFVIFVGKNAF</sequence>
<dbReference type="EMBL" id="QGKY02000246">
    <property type="protein sequence ID" value="KAF2584875.1"/>
    <property type="molecule type" value="Genomic_DNA"/>
</dbReference>
<proteinExistence type="predicted"/>
<comment type="caution">
    <text evidence="1">The sequence shown here is derived from an EMBL/GenBank/DDBJ whole genome shotgun (WGS) entry which is preliminary data.</text>
</comment>
<reference evidence="1" key="1">
    <citation type="submission" date="2019-12" db="EMBL/GenBank/DDBJ databases">
        <title>Genome sequencing and annotation of Brassica cretica.</title>
        <authorList>
            <person name="Studholme D.J."/>
            <person name="Sarris P.F."/>
        </authorList>
    </citation>
    <scope>NUCLEOTIDE SEQUENCE</scope>
    <source>
        <strain evidence="1">PFS-102/07</strain>
        <tissue evidence="1">Leaf</tissue>
    </source>
</reference>
<gene>
    <name evidence="1" type="ORF">F2Q70_00036023</name>
</gene>
<organism evidence="1">
    <name type="scientific">Brassica cretica</name>
    <name type="common">Mustard</name>
    <dbReference type="NCBI Taxonomy" id="69181"/>
    <lineage>
        <taxon>Eukaryota</taxon>
        <taxon>Viridiplantae</taxon>
        <taxon>Streptophyta</taxon>
        <taxon>Embryophyta</taxon>
        <taxon>Tracheophyta</taxon>
        <taxon>Spermatophyta</taxon>
        <taxon>Magnoliopsida</taxon>
        <taxon>eudicotyledons</taxon>
        <taxon>Gunneridae</taxon>
        <taxon>Pentapetalae</taxon>
        <taxon>rosids</taxon>
        <taxon>malvids</taxon>
        <taxon>Brassicales</taxon>
        <taxon>Brassicaceae</taxon>
        <taxon>Brassiceae</taxon>
        <taxon>Brassica</taxon>
    </lineage>
</organism>
<accession>A0A8S9JRT4</accession>
<name>A0A8S9JRT4_BRACR</name>